<evidence type="ECO:0000256" key="6">
    <source>
        <dbReference type="ARBA" id="ARBA00023014"/>
    </source>
</evidence>
<dbReference type="GO" id="GO:0051539">
    <property type="term" value="F:4 iron, 4 sulfur cluster binding"/>
    <property type="evidence" value="ECO:0007669"/>
    <property type="project" value="UniProtKB-KW"/>
</dbReference>
<gene>
    <name evidence="9" type="ORF">H7313_11665</name>
</gene>
<evidence type="ECO:0000256" key="2">
    <source>
        <dbReference type="ARBA" id="ARBA00022723"/>
    </source>
</evidence>
<dbReference type="PANTHER" id="PTHR33693">
    <property type="entry name" value="TYPE-5 URACIL-DNA GLYCOSYLASE"/>
    <property type="match status" value="1"/>
</dbReference>
<evidence type="ECO:0000259" key="8">
    <source>
        <dbReference type="Pfam" id="PF03167"/>
    </source>
</evidence>
<keyword evidence="1" id="KW-0004">4Fe-4S</keyword>
<evidence type="ECO:0000256" key="7">
    <source>
        <dbReference type="ARBA" id="ARBA00023204"/>
    </source>
</evidence>
<keyword evidence="4" id="KW-0378">Hydrolase</keyword>
<dbReference type="GO" id="GO:0097506">
    <property type="term" value="F:deaminated base DNA N-glycosylase activity"/>
    <property type="evidence" value="ECO:0007669"/>
    <property type="project" value="UniProtKB-ARBA"/>
</dbReference>
<keyword evidence="6" id="KW-0411">Iron-sulfur</keyword>
<dbReference type="GO" id="GO:0046872">
    <property type="term" value="F:metal ion binding"/>
    <property type="evidence" value="ECO:0007669"/>
    <property type="project" value="UniProtKB-KW"/>
</dbReference>
<keyword evidence="10" id="KW-1185">Reference proteome</keyword>
<evidence type="ECO:0000313" key="9">
    <source>
        <dbReference type="EMBL" id="MBC2889990.1"/>
    </source>
</evidence>
<evidence type="ECO:0000256" key="5">
    <source>
        <dbReference type="ARBA" id="ARBA00023004"/>
    </source>
</evidence>
<keyword evidence="5" id="KW-0408">Iron</keyword>
<proteinExistence type="predicted"/>
<reference evidence="9 10" key="1">
    <citation type="submission" date="2020-08" db="EMBL/GenBank/DDBJ databases">
        <authorList>
            <person name="Liu C."/>
            <person name="Sun Q."/>
        </authorList>
    </citation>
    <scope>NUCLEOTIDE SEQUENCE [LARGE SCALE GENOMIC DNA]</scope>
    <source>
        <strain evidence="9 10">N22</strain>
    </source>
</reference>
<dbReference type="InterPro" id="IPR036895">
    <property type="entry name" value="Uracil-DNA_glycosylase-like_sf"/>
</dbReference>
<dbReference type="InterPro" id="IPR056238">
    <property type="entry name" value="YunG-like"/>
</dbReference>
<evidence type="ECO:0000256" key="4">
    <source>
        <dbReference type="ARBA" id="ARBA00022801"/>
    </source>
</evidence>
<dbReference type="InterPro" id="IPR005122">
    <property type="entry name" value="Uracil-DNA_glycosylase-like"/>
</dbReference>
<feature type="domain" description="Uracil-DNA glycosylase-like" evidence="8">
    <location>
        <begin position="153"/>
        <end position="305"/>
    </location>
</feature>
<organism evidence="9 10">
    <name type="scientific">Gordonibacter massiliensis</name>
    <name type="common">ex Traore et al. 2017</name>
    <dbReference type="NCBI Taxonomy" id="1841863"/>
    <lineage>
        <taxon>Bacteria</taxon>
        <taxon>Bacillati</taxon>
        <taxon>Actinomycetota</taxon>
        <taxon>Coriobacteriia</taxon>
        <taxon>Eggerthellales</taxon>
        <taxon>Eggerthellaceae</taxon>
        <taxon>Gordonibacter</taxon>
    </lineage>
</organism>
<comment type="caution">
    <text evidence="9">The sequence shown here is derived from an EMBL/GenBank/DDBJ whole genome shotgun (WGS) entry which is preliminary data.</text>
</comment>
<evidence type="ECO:0000256" key="1">
    <source>
        <dbReference type="ARBA" id="ARBA00022485"/>
    </source>
</evidence>
<dbReference type="GO" id="GO:0006281">
    <property type="term" value="P:DNA repair"/>
    <property type="evidence" value="ECO:0007669"/>
    <property type="project" value="UniProtKB-KW"/>
</dbReference>
<evidence type="ECO:0000313" key="10">
    <source>
        <dbReference type="Proteomes" id="UP000587396"/>
    </source>
</evidence>
<accession>A0A842JLD8</accession>
<dbReference type="Pfam" id="PF03167">
    <property type="entry name" value="UDG"/>
    <property type="match status" value="1"/>
</dbReference>
<dbReference type="Proteomes" id="UP000587396">
    <property type="component" value="Unassembled WGS sequence"/>
</dbReference>
<dbReference type="EMBL" id="JACMSE010000009">
    <property type="protein sequence ID" value="MBC2889990.1"/>
    <property type="molecule type" value="Genomic_DNA"/>
</dbReference>
<dbReference type="InterPro" id="IPR051536">
    <property type="entry name" value="UDG_Type-4/5"/>
</dbReference>
<keyword evidence="7" id="KW-0234">DNA repair</keyword>
<name>A0A842JLD8_9ACTN</name>
<dbReference type="Gene3D" id="3.40.470.10">
    <property type="entry name" value="Uracil-DNA glycosylase-like domain"/>
    <property type="match status" value="1"/>
</dbReference>
<dbReference type="Pfam" id="PF24585">
    <property type="entry name" value="YunG"/>
    <property type="match status" value="1"/>
</dbReference>
<dbReference type="RefSeq" id="WP_185905751.1">
    <property type="nucleotide sequence ID" value="NZ_JACMSE010000009.1"/>
</dbReference>
<sequence>MYDERLSRFGHVLHAAYSKDSCYQPMSSVWSSLNRSVGQCAVSSFLVWEKFGGEVFSGREVRSGIKHYWNMIGGERLDFTEDQFGYEPHFSEIELRNPSSLLADAAFADRLNILRSRVLEIDHRWNRLREECARCRACQNVEYVEGPIEHFGKNFDILLVGEAPAPNGWRVSGKAFQSIDGKLIPSGKVLDDLLIEIGLRLDDLSFTEAAKCFPSNGRIRKANIAYCSSILKSQISLFRPLVVVPMGANAIRAVMNKDVSASQVVGCRFLFVEEANYCIIPIFHPSPANPMCRKGNREAFKVIATELERIRSRREESICEL</sequence>
<evidence type="ECO:0000256" key="3">
    <source>
        <dbReference type="ARBA" id="ARBA00022763"/>
    </source>
</evidence>
<dbReference type="AlphaFoldDB" id="A0A842JLD8"/>
<dbReference type="SUPFAM" id="SSF52141">
    <property type="entry name" value="Uracil-DNA glycosylase-like"/>
    <property type="match status" value="1"/>
</dbReference>
<keyword evidence="2" id="KW-0479">Metal-binding</keyword>
<protein>
    <recommendedName>
        <fullName evidence="8">Uracil-DNA glycosylase-like domain-containing protein</fullName>
    </recommendedName>
</protein>
<keyword evidence="3" id="KW-0227">DNA damage</keyword>
<dbReference type="PANTHER" id="PTHR33693:SF3">
    <property type="entry name" value="TYPE-5 URACIL-DNA GLYCOSYLASE"/>
    <property type="match status" value="1"/>
</dbReference>